<accession>A0A6J5KS66</accession>
<sequence length="67" mass="7750">MSKYETVFNDEMPPDMYDLGIETGKEWEQERILKVLNSQRDSGSHDAENDFINDLLDKLSALIEGEK</sequence>
<gene>
    <name evidence="1" type="ORF">UFOVP46_88</name>
</gene>
<evidence type="ECO:0000313" key="1">
    <source>
        <dbReference type="EMBL" id="CAB4123757.1"/>
    </source>
</evidence>
<protein>
    <submittedName>
        <fullName evidence="1">Uncharacterized protein</fullName>
    </submittedName>
</protein>
<dbReference type="EMBL" id="LR796174">
    <property type="protein sequence ID" value="CAB4123757.1"/>
    <property type="molecule type" value="Genomic_DNA"/>
</dbReference>
<proteinExistence type="predicted"/>
<name>A0A6J5KS66_9CAUD</name>
<organism evidence="1">
    <name type="scientific">uncultured Caudovirales phage</name>
    <dbReference type="NCBI Taxonomy" id="2100421"/>
    <lineage>
        <taxon>Viruses</taxon>
        <taxon>Duplodnaviria</taxon>
        <taxon>Heunggongvirae</taxon>
        <taxon>Uroviricota</taxon>
        <taxon>Caudoviricetes</taxon>
        <taxon>Peduoviridae</taxon>
        <taxon>Maltschvirus</taxon>
        <taxon>Maltschvirus maltsch</taxon>
    </lineage>
</organism>
<reference evidence="1" key="1">
    <citation type="submission" date="2020-04" db="EMBL/GenBank/DDBJ databases">
        <authorList>
            <person name="Chiriac C."/>
            <person name="Salcher M."/>
            <person name="Ghai R."/>
            <person name="Kavagutti S V."/>
        </authorList>
    </citation>
    <scope>NUCLEOTIDE SEQUENCE</scope>
</reference>